<feature type="domain" description="Haemolysin-type calcium binding-related" evidence="3">
    <location>
        <begin position="1350"/>
        <end position="1391"/>
    </location>
</feature>
<feature type="domain" description="Haemolysin-type calcium binding-related" evidence="3">
    <location>
        <begin position="779"/>
        <end position="822"/>
    </location>
</feature>
<keyword evidence="5" id="KW-1185">Reference proteome</keyword>
<feature type="domain" description="Haemolysin-type calcium binding-related" evidence="3">
    <location>
        <begin position="389"/>
        <end position="423"/>
    </location>
</feature>
<dbReference type="PROSITE" id="PS00330">
    <property type="entry name" value="HEMOLYSIN_CALCIUM"/>
    <property type="match status" value="13"/>
</dbReference>
<feature type="domain" description="Haemolysin-type calcium binding-related" evidence="3">
    <location>
        <begin position="1071"/>
        <end position="1115"/>
    </location>
</feature>
<feature type="domain" description="Haemolysin-type calcium binding-related" evidence="3">
    <location>
        <begin position="95"/>
        <end position="145"/>
    </location>
</feature>
<dbReference type="EMBL" id="FPBD01000016">
    <property type="protein sequence ID" value="SFU17304.1"/>
    <property type="molecule type" value="Genomic_DNA"/>
</dbReference>
<dbReference type="InterPro" id="IPR050557">
    <property type="entry name" value="RTX_toxin/Mannuronan_C5-epim"/>
</dbReference>
<feature type="domain" description="Haemolysin-type calcium binding-related" evidence="3">
    <location>
        <begin position="1700"/>
        <end position="1743"/>
    </location>
</feature>
<feature type="domain" description="Haemolysin-type calcium binding-related" evidence="3">
    <location>
        <begin position="920"/>
        <end position="948"/>
    </location>
</feature>
<feature type="domain" description="Haemolysin-type calcium binding-related" evidence="3">
    <location>
        <begin position="1817"/>
        <end position="1859"/>
    </location>
</feature>
<sequence length="1980" mass="211446">MTSLRKRNTSIVSDKKADDLTGTLDNLILESQITEMGARNSAPSAEVNIDQTYVITSPVGNQPIADVDENTDGFDVLHLTDLNAEELHAIRDGLDLLLTVKATGETVRVTGQFHKMAYSSTGEQQLPYQGIEQIKFADGSLWSLEDISRAVAHPSDASEFLPGTDHDDVFDSGAGNDVMSGGDGSDTYIFGNGYGNDIVHDQRQSEHSGNQDSIEFTSNISYSDLTFSRYADSLDLKITLGTGETLTIIGQFSAAYLGNDKTLRFNQIESFNFTKPGEEANSFTADDLMDHLIAQSQTSGNDQIYGFNRADTLDGGAGDDLLVGGNGNDTYLFGLGYGSDRIQERTLDYNHLSGQADKVLFQGALTSDDVTWSRSLNGRDLIATLTDGSTLTITDQFYADNFGNSPYQIESFEFSSGTTLSVAELQQKLLQSTTGDDTILGFAGNDVLDGGQGDDYLSGGNGADTYVFGLGYGNDTIDDKVTASFAGGGDRVRFEAGVNPEDVSWARGQNGRDLIITLSDGSTLTIKDQFYADNFGNSLNQIESFEFSNGTTLGIAELQQKLLQSTTGDDTILGFAGNDVLDGGQGDDYLSGGNGADTYVFGLGYGNDTIDDKVTASFAGGGDKVRFEAGVNPEDVSWARGQNGRDLIITLSDGSTLTIKDQFYADNFGNSLNQIESFEFSNGTTLGVAAVQQKLLVSTTGDDSILGFVGNDVLDGGQGDDYLSGGNGADTYVFGLGYGNDTVDDKVTSSFAGAGDKVRFEAGVNPEDVSWTRSQNGRDLIITLSDGSTLTIKDQFYADNFGNSLNQIESFEFSNGTTLSVAEIQLKLLQSTTGDDTILGFAGNDVLDGGLGDDQLIGQAGNDTYIYRLGDGKDVIRDDSYGGYADKLVLGEGILPDEVTVVRSSDNINDATLHFKDGSTITIIGQFNAAPQGGLEQITFTDGTVWTEHDLIALSLKATTGDDRLVGSYQPDTIKGGKGNDYIFGSRGADKLYGEEGNDQLLGGAGADLLDGGAGDDSLDGGANDDTYIWGSGYGNDVITEDSGNGSDTLQLTDLNADDVVLTQSLENPRDLIITIKATGEAVKLVRTYHTNGAVGLEGVNFLQFADGTIWDQNTMRANAILAGTDAADTITGDNVYGEVIDGGSGDDIINGSGGDDVYLWGSGDGNDVITEEAYKGSDTLQLTDLNADDVVLTQSLENPRDLIITIKATGETVKLVQSYHANGDNNNEGVNFIEFTDGTIWDQDTMRANATLVGTDGDDTITGVANYGERIIGGLGNDQLNGLSGDDTLTGGLGDDVLIGGEGNDTYVYHRGEGNDLILDDVSSSSNEDTLVLADLDVTDLKLERSGDDLILRIIDTDETITIKDQFYSSSHTNGIETIQFADGSEWERAEIRRRYFEGTDGDDHFNGTGSNDDYIFRGGQGDDTIYENVSHYQEEDRLIFGEGITVNDLYAVSSHVGGNSSDYDLTIGLKVGDGSITILDYGNDDANASKHQINQFVFADGTVLDRKEFLVATMGTDGDDHFDGTGSSDDYVFRGGQGDDTIYESASHYREEDRLIFGEGITVNDLYAVSSHVGGNSSDYDLTIGLKVGDGSITILDYGNDDANASKHQINQFVFADGTVLNRKEFLVATMGTDGDDHFDGTGSSDDYVFRGGQGDDTIYENASHYREEDRLIFGEGITVNDLYTVSSHVGGNSSDYDLTIGLKVGDGSITILDYGNDDANASKHQINQFVFADGTVLNRKEFLVATMGTDGDDHFDGTGSSDDYVFRGGQGDDTIYENASHYREEDRLIFGEGITVDNVTFRNAHVGGNSSDYDLTIGLKVGDGSITILDYGNDGATSNKHHINQFVFFDGTILDTSEVQGKTLEPTDGDDKIIGFKIDDVLSGGLGNDVITGDNGNDVFVFSGTDFGNDIITDFSAGAATDDVIQVDSDLFSNFAAILSSADVSGGHTVITIDANTSITLKNVTTTDLHEDDFQFV</sequence>
<name>A0A1I7E064_9HYPH</name>
<dbReference type="GO" id="GO:0005509">
    <property type="term" value="F:calcium ion binding"/>
    <property type="evidence" value="ECO:0007669"/>
    <property type="project" value="InterPro"/>
</dbReference>
<dbReference type="Proteomes" id="UP000183371">
    <property type="component" value="Unassembled WGS sequence"/>
</dbReference>
<dbReference type="Pfam" id="PF00353">
    <property type="entry name" value="HemolysinCabind"/>
    <property type="match status" value="12"/>
</dbReference>
<keyword evidence="2" id="KW-0964">Secreted</keyword>
<dbReference type="PANTHER" id="PTHR38340:SF1">
    <property type="entry name" value="S-LAYER PROTEIN"/>
    <property type="match status" value="1"/>
</dbReference>
<dbReference type="PANTHER" id="PTHR38340">
    <property type="entry name" value="S-LAYER PROTEIN"/>
    <property type="match status" value="1"/>
</dbReference>
<evidence type="ECO:0000313" key="5">
    <source>
        <dbReference type="Proteomes" id="UP000183371"/>
    </source>
</evidence>
<dbReference type="InterPro" id="IPR018511">
    <property type="entry name" value="Hemolysin-typ_Ca-bd_CS"/>
</dbReference>
<dbReference type="InterPro" id="IPR011049">
    <property type="entry name" value="Serralysin-like_metalloprot_C"/>
</dbReference>
<gene>
    <name evidence="4" type="ORF">SAMN05444141_1164</name>
</gene>
<feature type="domain" description="Haemolysin-type calcium binding-related" evidence="3">
    <location>
        <begin position="1202"/>
        <end position="1246"/>
    </location>
</feature>
<accession>A0A1I7E064</accession>
<evidence type="ECO:0000313" key="4">
    <source>
        <dbReference type="EMBL" id="SFU17304.1"/>
    </source>
</evidence>
<dbReference type="InterPro" id="IPR010566">
    <property type="entry name" value="Haemolys_ca-bd"/>
</dbReference>
<proteinExistence type="predicted"/>
<feature type="domain" description="Haemolysin-type calcium binding-related" evidence="3">
    <location>
        <begin position="513"/>
        <end position="556"/>
    </location>
</feature>
<evidence type="ECO:0000256" key="2">
    <source>
        <dbReference type="ARBA" id="ARBA00022525"/>
    </source>
</evidence>
<dbReference type="SUPFAM" id="SSF51120">
    <property type="entry name" value="beta-Roll"/>
    <property type="match status" value="10"/>
</dbReference>
<evidence type="ECO:0000256" key="1">
    <source>
        <dbReference type="ARBA" id="ARBA00004613"/>
    </source>
</evidence>
<reference evidence="5" key="1">
    <citation type="submission" date="2016-10" db="EMBL/GenBank/DDBJ databases">
        <authorList>
            <person name="Varghese N."/>
            <person name="Submissions S."/>
        </authorList>
    </citation>
    <scope>NUCLEOTIDE SEQUENCE [LARGE SCALE GENOMIC DNA]</scope>
    <source>
        <strain evidence="5">DSM 17465</strain>
    </source>
</reference>
<evidence type="ECO:0000259" key="3">
    <source>
        <dbReference type="Pfam" id="PF06594"/>
    </source>
</evidence>
<feature type="domain" description="Haemolysin-type calcium binding-related" evidence="3">
    <location>
        <begin position="1583"/>
        <end position="1626"/>
    </location>
</feature>
<comment type="subcellular location">
    <subcellularLocation>
        <location evidence="1">Secreted</location>
    </subcellularLocation>
</comment>
<dbReference type="InterPro" id="IPR001343">
    <property type="entry name" value="Hemolysn_Ca-bd"/>
</dbReference>
<dbReference type="Pfam" id="PF06594">
    <property type="entry name" value="HCBP_related"/>
    <property type="match status" value="13"/>
</dbReference>
<protein>
    <submittedName>
        <fullName evidence="4">Ca2+-binding protein, RTX toxin-related</fullName>
    </submittedName>
</protein>
<dbReference type="PRINTS" id="PR00313">
    <property type="entry name" value="CABNDNGRPT"/>
</dbReference>
<dbReference type="Gene3D" id="2.150.10.10">
    <property type="entry name" value="Serralysin-like metalloprotease, C-terminal"/>
    <property type="match status" value="9"/>
</dbReference>
<dbReference type="GO" id="GO:0005576">
    <property type="term" value="C:extracellular region"/>
    <property type="evidence" value="ECO:0007669"/>
    <property type="project" value="UniProtKB-SubCell"/>
</dbReference>
<dbReference type="RefSeq" id="WP_083417549.1">
    <property type="nucleotide sequence ID" value="NZ_FPBD01000016.1"/>
</dbReference>
<organism evidence="4 5">
    <name type="scientific">Pseudovibrio denitrificans</name>
    <dbReference type="NCBI Taxonomy" id="258256"/>
    <lineage>
        <taxon>Bacteria</taxon>
        <taxon>Pseudomonadati</taxon>
        <taxon>Pseudomonadota</taxon>
        <taxon>Alphaproteobacteria</taxon>
        <taxon>Hyphomicrobiales</taxon>
        <taxon>Stappiaceae</taxon>
        <taxon>Pseudovibrio</taxon>
    </lineage>
</organism>
<feature type="domain" description="Haemolysin-type calcium binding-related" evidence="3">
    <location>
        <begin position="1466"/>
        <end position="1509"/>
    </location>
</feature>
<feature type="domain" description="Haemolysin-type calcium binding-related" evidence="3">
    <location>
        <begin position="646"/>
        <end position="689"/>
    </location>
</feature>